<dbReference type="PANTHER" id="PTHR43037:SF1">
    <property type="entry name" value="BLL1128 PROTEIN"/>
    <property type="match status" value="1"/>
</dbReference>
<keyword evidence="3" id="KW-1133">Transmembrane helix</keyword>
<dbReference type="Gene3D" id="3.40.50.1820">
    <property type="entry name" value="alpha/beta hydrolase"/>
    <property type="match status" value="1"/>
</dbReference>
<dbReference type="InterPro" id="IPR050955">
    <property type="entry name" value="Plant_Biomass_Hydrol_Est"/>
</dbReference>
<dbReference type="Proteomes" id="UP000501534">
    <property type="component" value="Chromosome"/>
</dbReference>
<dbReference type="GO" id="GO:0005576">
    <property type="term" value="C:extracellular region"/>
    <property type="evidence" value="ECO:0007669"/>
    <property type="project" value="InterPro"/>
</dbReference>
<dbReference type="PANTHER" id="PTHR43037">
    <property type="entry name" value="UNNAMED PRODUCT-RELATED"/>
    <property type="match status" value="1"/>
</dbReference>
<dbReference type="InterPro" id="IPR010126">
    <property type="entry name" value="Esterase_phb"/>
</dbReference>
<organism evidence="4 5">
    <name type="scientific">Usitatibacter rugosus</name>
    <dbReference type="NCBI Taxonomy" id="2732067"/>
    <lineage>
        <taxon>Bacteria</taxon>
        <taxon>Pseudomonadati</taxon>
        <taxon>Pseudomonadota</taxon>
        <taxon>Betaproteobacteria</taxon>
        <taxon>Nitrosomonadales</taxon>
        <taxon>Usitatibacteraceae</taxon>
        <taxon>Usitatibacter</taxon>
    </lineage>
</organism>
<dbReference type="EMBL" id="CP053069">
    <property type="protein sequence ID" value="QJR09849.1"/>
    <property type="molecule type" value="Genomic_DNA"/>
</dbReference>
<evidence type="ECO:0000256" key="2">
    <source>
        <dbReference type="ARBA" id="ARBA00022801"/>
    </source>
</evidence>
<dbReference type="GO" id="GO:0016787">
    <property type="term" value="F:hydrolase activity"/>
    <property type="evidence" value="ECO:0007669"/>
    <property type="project" value="UniProtKB-KW"/>
</dbReference>
<keyword evidence="3" id="KW-0472">Membrane</keyword>
<keyword evidence="3" id="KW-0812">Transmembrane</keyword>
<keyword evidence="2" id="KW-0378">Hydrolase</keyword>
<sequence>MRSFRRLMRQGIALQRAWVDAATYVPAVNRPPRSGERFAAGTHAYRSKGHRYKLYIPPAAAESGAPLLVMLHGCTQDPDTFATSTRMNALARERGLYVLYPAQSRKANAMGCWNWFQSRHQERGRGEPAMLASMTKAIVERYGIDRKRVFVAGFSAGGAMAAILAAAYPDLFAGAAIHSSPTVASLRGADRGVPTITFKGGAHVWSRKPDPTEALVRFFLGVK</sequence>
<evidence type="ECO:0000256" key="1">
    <source>
        <dbReference type="ARBA" id="ARBA00022729"/>
    </source>
</evidence>
<reference evidence="4 5" key="1">
    <citation type="submission" date="2020-04" db="EMBL/GenBank/DDBJ databases">
        <title>Usitatibacter rugosus gen. nov., sp. nov. and Usitatibacter palustris sp. nov., novel members of Usitatibacteraceae fam. nov. within the order Nitrosomonadales isolated from soil.</title>
        <authorList>
            <person name="Huber K.J."/>
            <person name="Neumann-Schaal M."/>
            <person name="Geppert A."/>
            <person name="Luckner M."/>
            <person name="Wanner G."/>
            <person name="Overmann J."/>
        </authorList>
    </citation>
    <scope>NUCLEOTIDE SEQUENCE [LARGE SCALE GENOMIC DNA]</scope>
    <source>
        <strain evidence="4 5">0125_3</strain>
    </source>
</reference>
<evidence type="ECO:0008006" key="6">
    <source>
        <dbReference type="Google" id="ProtNLM"/>
    </source>
</evidence>
<protein>
    <recommendedName>
        <fullName evidence="6">Poly(Hydroxyalkanoate) depolymerase family esterase</fullName>
    </recommendedName>
</protein>
<dbReference type="RefSeq" id="WP_171089894.1">
    <property type="nucleotide sequence ID" value="NZ_CP053069.1"/>
</dbReference>
<name>A0A6M4GR81_9PROT</name>
<evidence type="ECO:0000256" key="3">
    <source>
        <dbReference type="SAM" id="Phobius"/>
    </source>
</evidence>
<feature type="transmembrane region" description="Helical" evidence="3">
    <location>
        <begin position="149"/>
        <end position="168"/>
    </location>
</feature>
<dbReference type="SUPFAM" id="SSF53474">
    <property type="entry name" value="alpha/beta-Hydrolases"/>
    <property type="match status" value="1"/>
</dbReference>
<dbReference type="NCBIfam" id="TIGR01840">
    <property type="entry name" value="esterase_phb"/>
    <property type="match status" value="1"/>
</dbReference>
<dbReference type="KEGG" id="uru:DSM104443_00899"/>
<evidence type="ECO:0000313" key="4">
    <source>
        <dbReference type="EMBL" id="QJR09849.1"/>
    </source>
</evidence>
<accession>A0A6M4GR81</accession>
<proteinExistence type="predicted"/>
<dbReference type="InterPro" id="IPR029058">
    <property type="entry name" value="AB_hydrolase_fold"/>
</dbReference>
<gene>
    <name evidence="4" type="ORF">DSM104443_00899</name>
</gene>
<keyword evidence="1" id="KW-0732">Signal</keyword>
<dbReference type="Pfam" id="PF10503">
    <property type="entry name" value="Esterase_PHB"/>
    <property type="match status" value="1"/>
</dbReference>
<evidence type="ECO:0000313" key="5">
    <source>
        <dbReference type="Proteomes" id="UP000501534"/>
    </source>
</evidence>
<keyword evidence="5" id="KW-1185">Reference proteome</keyword>
<dbReference type="AlphaFoldDB" id="A0A6M4GR81"/>